<organism evidence="1 2">
    <name type="scientific">Rubellicoccus peritrichatus</name>
    <dbReference type="NCBI Taxonomy" id="3080537"/>
    <lineage>
        <taxon>Bacteria</taxon>
        <taxon>Pseudomonadati</taxon>
        <taxon>Verrucomicrobiota</taxon>
        <taxon>Opitutia</taxon>
        <taxon>Puniceicoccales</taxon>
        <taxon>Cerasicoccaceae</taxon>
        <taxon>Rubellicoccus</taxon>
    </lineage>
</organism>
<dbReference type="EMBL" id="CP136920">
    <property type="protein sequence ID" value="WOO41363.1"/>
    <property type="molecule type" value="Genomic_DNA"/>
</dbReference>
<dbReference type="Gene3D" id="3.40.1500.20">
    <property type="match status" value="1"/>
</dbReference>
<sequence length="234" mass="26749">MPPELQTPATPCLIAALSGLLESLDAGHWQPDNTPGEFLARDSHNHELRFQSGTYADSCEVRSVGIRSPKSEIINLFAYPLPHVAKPIFALEYVRFGQRGIVAVVDMYPALEGPGNLTYYSNLLKRTVVEYPQLSYSQEYPAWYAECRSGDDIFVRPDQTDEFGDLCELAAKLWASYLDGPQLRMSQSELVLRHRESIQDYKRHHRLNSPGRKLLDKMFSETWTDSFLKEHHFV</sequence>
<dbReference type="Pfam" id="PF05996">
    <property type="entry name" value="Fe_bilin_red"/>
    <property type="match status" value="1"/>
</dbReference>
<dbReference type="Proteomes" id="UP001304300">
    <property type="component" value="Chromosome"/>
</dbReference>
<dbReference type="GO" id="GO:0050897">
    <property type="term" value="F:cobalt ion binding"/>
    <property type="evidence" value="ECO:0007669"/>
    <property type="project" value="InterPro"/>
</dbReference>
<proteinExistence type="predicted"/>
<name>A0AAQ3QRI2_9BACT</name>
<dbReference type="RefSeq" id="WP_317833839.1">
    <property type="nucleotide sequence ID" value="NZ_CP136920.1"/>
</dbReference>
<protein>
    <recommendedName>
        <fullName evidence="3">Phycocyanobilin:ferredoxin oxidoreductase</fullName>
    </recommendedName>
</protein>
<evidence type="ECO:0000313" key="2">
    <source>
        <dbReference type="Proteomes" id="UP001304300"/>
    </source>
</evidence>
<evidence type="ECO:0000313" key="1">
    <source>
        <dbReference type="EMBL" id="WOO41363.1"/>
    </source>
</evidence>
<gene>
    <name evidence="1" type="ORF">RZN69_22315</name>
</gene>
<dbReference type="GO" id="GO:0016636">
    <property type="term" value="F:oxidoreductase activity, acting on the CH-CH group of donors, iron-sulfur protein as acceptor"/>
    <property type="evidence" value="ECO:0007669"/>
    <property type="project" value="InterPro"/>
</dbReference>
<evidence type="ECO:0008006" key="3">
    <source>
        <dbReference type="Google" id="ProtNLM"/>
    </source>
</evidence>
<reference evidence="1 2" key="1">
    <citation type="submission" date="2023-10" db="EMBL/GenBank/DDBJ databases">
        <title>Rubellicoccus peritrichatus gen. nov., sp. nov., isolated from an algae of coral reef tank.</title>
        <authorList>
            <person name="Luo J."/>
        </authorList>
    </citation>
    <scope>NUCLEOTIDE SEQUENCE [LARGE SCALE GENOMIC DNA]</scope>
    <source>
        <strain evidence="1 2">CR14</strain>
    </source>
</reference>
<keyword evidence="2" id="KW-1185">Reference proteome</keyword>
<dbReference type="GO" id="GO:0010024">
    <property type="term" value="P:phytochromobilin biosynthetic process"/>
    <property type="evidence" value="ECO:0007669"/>
    <property type="project" value="InterPro"/>
</dbReference>
<dbReference type="AlphaFoldDB" id="A0AAQ3QRI2"/>
<dbReference type="InterPro" id="IPR009249">
    <property type="entry name" value="Ferredoxin-dep_bilin_Rdtase"/>
</dbReference>
<accession>A0AAQ3QRI2</accession>